<accession>A0ABQ7XBI7</accession>
<dbReference type="InterPro" id="IPR012340">
    <property type="entry name" value="NA-bd_OB-fold"/>
</dbReference>
<evidence type="ECO:0000313" key="3">
    <source>
        <dbReference type="EMBL" id="KAH0872268.1"/>
    </source>
</evidence>
<evidence type="ECO:0000259" key="1">
    <source>
        <dbReference type="Pfam" id="PF08646"/>
    </source>
</evidence>
<dbReference type="EMBL" id="JAGKQM010001064">
    <property type="protein sequence ID" value="KAH0852446.1"/>
    <property type="molecule type" value="Genomic_DNA"/>
</dbReference>
<evidence type="ECO:0000313" key="4">
    <source>
        <dbReference type="Proteomes" id="UP000824890"/>
    </source>
</evidence>
<comment type="caution">
    <text evidence="2">The sequence shown here is derived from an EMBL/GenBank/DDBJ whole genome shotgun (WGS) entry which is preliminary data.</text>
</comment>
<protein>
    <recommendedName>
        <fullName evidence="1">Replication factor A C-terminal domain-containing protein</fullName>
    </recommendedName>
</protein>
<reference evidence="2 4" key="1">
    <citation type="submission" date="2021-05" db="EMBL/GenBank/DDBJ databases">
        <title>Genome Assembly of Synthetic Allotetraploid Brassica napus Reveals Homoeologous Exchanges between Subgenomes.</title>
        <authorList>
            <person name="Davis J.T."/>
        </authorList>
    </citation>
    <scope>NUCLEOTIDE SEQUENCE [LARGE SCALE GENOMIC DNA]</scope>
    <source>
        <strain evidence="4">cv. Da-Ae</strain>
        <tissue evidence="2">Seedling</tissue>
    </source>
</reference>
<dbReference type="Pfam" id="PF08646">
    <property type="entry name" value="Rep_fac-A_C"/>
    <property type="match status" value="1"/>
</dbReference>
<dbReference type="Gene3D" id="2.40.50.140">
    <property type="entry name" value="Nucleic acid-binding proteins"/>
    <property type="match status" value="1"/>
</dbReference>
<sequence>MSSDRLTVHLWGKYAIFEKSIICVLRFGKLSVFKDSVSTAYGVTDVSLNPEMVEVEAFSKLLNKRDPHIALVPSKPVCLIPEIFEKFFKPIIQKSIIEVLETEQLERCIVICTIAAIDYDMGWYYMSCKICCQKVLSVPSDQMVYGIQKSQVKKKYYCAKCKTYRPELLPRYNLQLVVLDNTGHTKFLLLDNLAEELLGIPCVVLSGSSADQ</sequence>
<feature type="domain" description="Replication factor A C-terminal" evidence="1">
    <location>
        <begin position="110"/>
        <end position="201"/>
    </location>
</feature>
<dbReference type="InterPro" id="IPR013955">
    <property type="entry name" value="Rep_factor-A_C"/>
</dbReference>
<keyword evidence="4" id="KW-1185">Reference proteome</keyword>
<feature type="non-terminal residue" evidence="2">
    <location>
        <position position="212"/>
    </location>
</feature>
<gene>
    <name evidence="3" type="ORF">HID58_069630</name>
    <name evidence="2" type="ORF">HID58_090810</name>
</gene>
<dbReference type="SUPFAM" id="SSF50249">
    <property type="entry name" value="Nucleic acid-binding proteins"/>
    <property type="match status" value="1"/>
</dbReference>
<dbReference type="EMBL" id="JAGKQM010000016">
    <property type="protein sequence ID" value="KAH0872268.1"/>
    <property type="molecule type" value="Genomic_DNA"/>
</dbReference>
<name>A0ABQ7XBI7_BRANA</name>
<dbReference type="Proteomes" id="UP000824890">
    <property type="component" value="Unassembled WGS sequence"/>
</dbReference>
<evidence type="ECO:0000313" key="2">
    <source>
        <dbReference type="EMBL" id="KAH0852446.1"/>
    </source>
</evidence>
<proteinExistence type="predicted"/>
<organism evidence="2 4">
    <name type="scientific">Brassica napus</name>
    <name type="common">Rape</name>
    <dbReference type="NCBI Taxonomy" id="3708"/>
    <lineage>
        <taxon>Eukaryota</taxon>
        <taxon>Viridiplantae</taxon>
        <taxon>Streptophyta</taxon>
        <taxon>Embryophyta</taxon>
        <taxon>Tracheophyta</taxon>
        <taxon>Spermatophyta</taxon>
        <taxon>Magnoliopsida</taxon>
        <taxon>eudicotyledons</taxon>
        <taxon>Gunneridae</taxon>
        <taxon>Pentapetalae</taxon>
        <taxon>rosids</taxon>
        <taxon>malvids</taxon>
        <taxon>Brassicales</taxon>
        <taxon>Brassicaceae</taxon>
        <taxon>Brassiceae</taxon>
        <taxon>Brassica</taxon>
    </lineage>
</organism>